<keyword evidence="3" id="KW-1185">Reference proteome</keyword>
<dbReference type="InterPro" id="IPR012902">
    <property type="entry name" value="N_methyl_site"/>
</dbReference>
<gene>
    <name evidence="2" type="ORF">FNU76_09510</name>
</gene>
<dbReference type="AlphaFoldDB" id="A0A516SM92"/>
<evidence type="ECO:0008006" key="4">
    <source>
        <dbReference type="Google" id="ProtNLM"/>
    </source>
</evidence>
<organism evidence="2 3">
    <name type="scientific">Chitinimonas arctica</name>
    <dbReference type="NCBI Taxonomy" id="2594795"/>
    <lineage>
        <taxon>Bacteria</taxon>
        <taxon>Pseudomonadati</taxon>
        <taxon>Pseudomonadota</taxon>
        <taxon>Betaproteobacteria</taxon>
        <taxon>Neisseriales</taxon>
        <taxon>Chitinibacteraceae</taxon>
        <taxon>Chitinimonas</taxon>
    </lineage>
</organism>
<evidence type="ECO:0000313" key="2">
    <source>
        <dbReference type="EMBL" id="QDQ29255.1"/>
    </source>
</evidence>
<protein>
    <recommendedName>
        <fullName evidence="4">Prepilin-type N-terminal cleavage/methylation domain-containing protein</fullName>
    </recommendedName>
</protein>
<evidence type="ECO:0000256" key="1">
    <source>
        <dbReference type="SAM" id="Phobius"/>
    </source>
</evidence>
<accession>A0A516SM92</accession>
<dbReference type="PROSITE" id="PS00409">
    <property type="entry name" value="PROKAR_NTER_METHYL"/>
    <property type="match status" value="1"/>
</dbReference>
<reference evidence="3" key="1">
    <citation type="submission" date="2019-07" db="EMBL/GenBank/DDBJ databases">
        <title>Chitinimonas sp. nov., isolated from Ny-Alesund, arctica soil.</title>
        <authorList>
            <person name="Xu Q."/>
            <person name="Peng F."/>
        </authorList>
    </citation>
    <scope>NUCLEOTIDE SEQUENCE [LARGE SCALE GENOMIC DNA]</scope>
    <source>
        <strain evidence="3">R3-44</strain>
    </source>
</reference>
<dbReference type="GO" id="GO:0043683">
    <property type="term" value="P:type IV pilus assembly"/>
    <property type="evidence" value="ECO:0007669"/>
    <property type="project" value="InterPro"/>
</dbReference>
<evidence type="ECO:0000313" key="3">
    <source>
        <dbReference type="Proteomes" id="UP000317550"/>
    </source>
</evidence>
<keyword evidence="1" id="KW-0472">Membrane</keyword>
<name>A0A516SM92_9NEIS</name>
<keyword evidence="1" id="KW-0812">Transmembrane</keyword>
<keyword evidence="1" id="KW-1133">Transmembrane helix</keyword>
<dbReference type="RefSeq" id="WP_144280619.1">
    <property type="nucleotide sequence ID" value="NZ_CP041730.1"/>
</dbReference>
<dbReference type="OrthoDB" id="8589337at2"/>
<feature type="transmembrane region" description="Helical" evidence="1">
    <location>
        <begin position="12"/>
        <end position="36"/>
    </location>
</feature>
<dbReference type="InterPro" id="IPR032092">
    <property type="entry name" value="PilW"/>
</dbReference>
<dbReference type="EMBL" id="CP041730">
    <property type="protein sequence ID" value="QDQ29255.1"/>
    <property type="molecule type" value="Genomic_DNA"/>
</dbReference>
<dbReference type="KEGG" id="cari:FNU76_09510"/>
<proteinExistence type="predicted"/>
<dbReference type="Pfam" id="PF16074">
    <property type="entry name" value="PilW"/>
    <property type="match status" value="1"/>
</dbReference>
<dbReference type="Proteomes" id="UP000317550">
    <property type="component" value="Chromosome"/>
</dbReference>
<sequence>MFAQSPNSQRGFSLIELMVGGTVGMVMLFAVSAVFLSSQRASRQQRAQSEIAEEGRYALDTLKRFVMQAGYRQPDLNIPSATAIFPPAPLNSEAIGSTGSDLILRFQGYGSLAYGCDGAAINLGTGNDWNQMSIALDSANKKITCTPSSVATGGATGGAAGTAVDLVGGTDSAVKVTAFELQFGYDDTTNPSKYDVGCMYSSTIQGDCLADSYKTAAQVGSNWNRVVAVRVCLKMETVKDAFEVSTAQKVLSCTDGSIASQNSKKLIRTFTTTSSLRNLVRAKME</sequence>